<protein>
    <submittedName>
        <fullName evidence="7">Eukaryotic initiation factor 4E family protein</fullName>
    </submittedName>
</protein>
<evidence type="ECO:0000256" key="2">
    <source>
        <dbReference type="ARBA" id="ARBA00022540"/>
    </source>
</evidence>
<evidence type="ECO:0000313" key="7">
    <source>
        <dbReference type="EMBL" id="OHT01136.1"/>
    </source>
</evidence>
<proteinExistence type="inferred from homology"/>
<keyword evidence="4 6" id="KW-0694">RNA-binding</keyword>
<dbReference type="AlphaFoldDB" id="A0A1J4JRS5"/>
<dbReference type="GO" id="GO:0016281">
    <property type="term" value="C:eukaryotic translation initiation factor 4F complex"/>
    <property type="evidence" value="ECO:0007669"/>
    <property type="project" value="TreeGrafter"/>
</dbReference>
<dbReference type="PANTHER" id="PTHR11960:SF8">
    <property type="entry name" value="EUKARYOTIC TRANSLATION INITIATION FACTOR 4E1-RELATED"/>
    <property type="match status" value="1"/>
</dbReference>
<dbReference type="GO" id="GO:0000340">
    <property type="term" value="F:RNA 7-methylguanosine cap binding"/>
    <property type="evidence" value="ECO:0007669"/>
    <property type="project" value="TreeGrafter"/>
</dbReference>
<dbReference type="RefSeq" id="XP_068354272.1">
    <property type="nucleotide sequence ID" value="XM_068490281.1"/>
</dbReference>
<comment type="similarity">
    <text evidence="1 6">Belongs to the eukaryotic initiation factor 4E family.</text>
</comment>
<dbReference type="GeneID" id="94824985"/>
<keyword evidence="2 6" id="KW-0396">Initiation factor</keyword>
<evidence type="ECO:0000313" key="8">
    <source>
        <dbReference type="Proteomes" id="UP000179807"/>
    </source>
</evidence>
<dbReference type="OrthoDB" id="590761at2759"/>
<sequence>MTAKKDEKPPHLFKFKDNFHELFNDWTFYYLIPNRLNSKTPNWNSYLKKLHDFGTFEDFWAIINSIEPAGQLQKGCRYYIFKKDIRPLWEDEKNTGGREISIQYNLPPEPKGKHFHNNQPTPHYAEYLKKLEPIQTMAQEKWIELSVAILCNKSNYFVHNEFINGIEFNVRAKAIKVGIWTKPVTEEQFEQIKNDLIKILKFGDHPDQEEFWTEVIMLEKEKEAMRQKK</sequence>
<reference evidence="7" key="1">
    <citation type="submission" date="2016-10" db="EMBL/GenBank/DDBJ databases">
        <authorList>
            <person name="Benchimol M."/>
            <person name="Almeida L.G."/>
            <person name="Vasconcelos A.T."/>
            <person name="Perreira-Neves A."/>
            <person name="Rosa I.A."/>
            <person name="Tasca T."/>
            <person name="Bogo M.R."/>
            <person name="de Souza W."/>
        </authorList>
    </citation>
    <scope>NUCLEOTIDE SEQUENCE [LARGE SCALE GENOMIC DNA]</scope>
    <source>
        <strain evidence="7">K</strain>
    </source>
</reference>
<dbReference type="Pfam" id="PF01652">
    <property type="entry name" value="IF4E"/>
    <property type="match status" value="1"/>
</dbReference>
<dbReference type="SUPFAM" id="SSF55418">
    <property type="entry name" value="eIF4e-like"/>
    <property type="match status" value="1"/>
</dbReference>
<dbReference type="GO" id="GO:0006417">
    <property type="term" value="P:regulation of translation"/>
    <property type="evidence" value="ECO:0007669"/>
    <property type="project" value="UniProtKB-KW"/>
</dbReference>
<dbReference type="PANTHER" id="PTHR11960">
    <property type="entry name" value="EUKARYOTIC TRANSLATION INITIATION FACTOR 4E RELATED"/>
    <property type="match status" value="1"/>
</dbReference>
<gene>
    <name evidence="7" type="ORF">TRFO_01734</name>
</gene>
<organism evidence="7 8">
    <name type="scientific">Tritrichomonas foetus</name>
    <dbReference type="NCBI Taxonomy" id="1144522"/>
    <lineage>
        <taxon>Eukaryota</taxon>
        <taxon>Metamonada</taxon>
        <taxon>Parabasalia</taxon>
        <taxon>Tritrichomonadida</taxon>
        <taxon>Tritrichomonadidae</taxon>
        <taxon>Tritrichomonas</taxon>
    </lineage>
</organism>
<evidence type="ECO:0000256" key="5">
    <source>
        <dbReference type="ARBA" id="ARBA00022917"/>
    </source>
</evidence>
<dbReference type="VEuPathDB" id="TrichDB:TRFO_01734"/>
<evidence type="ECO:0000256" key="4">
    <source>
        <dbReference type="ARBA" id="ARBA00022884"/>
    </source>
</evidence>
<dbReference type="Gene3D" id="3.30.760.10">
    <property type="entry name" value="RNA Cap, Translation Initiation Factor Eif4e"/>
    <property type="match status" value="1"/>
</dbReference>
<dbReference type="EMBL" id="MLAK01000926">
    <property type="protein sequence ID" value="OHT01136.1"/>
    <property type="molecule type" value="Genomic_DNA"/>
</dbReference>
<accession>A0A1J4JRS5</accession>
<evidence type="ECO:0000256" key="1">
    <source>
        <dbReference type="ARBA" id="ARBA00009860"/>
    </source>
</evidence>
<keyword evidence="8" id="KW-1185">Reference proteome</keyword>
<evidence type="ECO:0000256" key="3">
    <source>
        <dbReference type="ARBA" id="ARBA00022845"/>
    </source>
</evidence>
<dbReference type="InterPro" id="IPR001040">
    <property type="entry name" value="TIF_eIF_4E"/>
</dbReference>
<dbReference type="GO" id="GO:0003743">
    <property type="term" value="F:translation initiation factor activity"/>
    <property type="evidence" value="ECO:0007669"/>
    <property type="project" value="UniProtKB-KW"/>
</dbReference>
<dbReference type="Proteomes" id="UP000179807">
    <property type="component" value="Unassembled WGS sequence"/>
</dbReference>
<name>A0A1J4JRS5_9EUKA</name>
<keyword evidence="3" id="KW-0810">Translation regulation</keyword>
<comment type="caution">
    <text evidence="7">The sequence shown here is derived from an EMBL/GenBank/DDBJ whole genome shotgun (WGS) entry which is preliminary data.</text>
</comment>
<dbReference type="InterPro" id="IPR023398">
    <property type="entry name" value="TIF_eIF4e-like"/>
</dbReference>
<evidence type="ECO:0000256" key="6">
    <source>
        <dbReference type="RuleBase" id="RU004374"/>
    </source>
</evidence>
<keyword evidence="5 6" id="KW-0648">Protein biosynthesis</keyword>